<name>A0ABU0VC11_9BACI</name>
<dbReference type="SUPFAM" id="SSF53474">
    <property type="entry name" value="alpha/beta-Hydrolases"/>
    <property type="match status" value="1"/>
</dbReference>
<dbReference type="Gene3D" id="3.40.50.1820">
    <property type="entry name" value="alpha/beta hydrolase"/>
    <property type="match status" value="1"/>
</dbReference>
<keyword evidence="3" id="KW-1185">Reference proteome</keyword>
<dbReference type="PANTHER" id="PTHR43433:SF1">
    <property type="entry name" value="BLL5160 PROTEIN"/>
    <property type="match status" value="1"/>
</dbReference>
<proteinExistence type="predicted"/>
<evidence type="ECO:0000313" key="3">
    <source>
        <dbReference type="Proteomes" id="UP001177898"/>
    </source>
</evidence>
<dbReference type="RefSeq" id="WP_306647177.1">
    <property type="nucleotide sequence ID" value="NZ_JAVCYS010000007.1"/>
</dbReference>
<dbReference type="GO" id="GO:0016787">
    <property type="term" value="F:hydrolase activity"/>
    <property type="evidence" value="ECO:0007669"/>
    <property type="project" value="UniProtKB-KW"/>
</dbReference>
<feature type="domain" description="AB hydrolase-1" evidence="1">
    <location>
        <begin position="25"/>
        <end position="265"/>
    </location>
</feature>
<evidence type="ECO:0000259" key="1">
    <source>
        <dbReference type="Pfam" id="PF00561"/>
    </source>
</evidence>
<keyword evidence="2" id="KW-0378">Hydrolase</keyword>
<dbReference type="EMBL" id="JAVCYS010000007">
    <property type="protein sequence ID" value="MDQ1854442.1"/>
    <property type="molecule type" value="Genomic_DNA"/>
</dbReference>
<dbReference type="Proteomes" id="UP001177898">
    <property type="component" value="Unassembled WGS sequence"/>
</dbReference>
<dbReference type="InterPro" id="IPR000073">
    <property type="entry name" value="AB_hydrolase_1"/>
</dbReference>
<dbReference type="InterPro" id="IPR050471">
    <property type="entry name" value="AB_hydrolase"/>
</dbReference>
<protein>
    <submittedName>
        <fullName evidence="2">Alpha/beta hydrolase</fullName>
    </submittedName>
</protein>
<evidence type="ECO:0000313" key="2">
    <source>
        <dbReference type="EMBL" id="MDQ1854442.1"/>
    </source>
</evidence>
<dbReference type="InterPro" id="IPR029058">
    <property type="entry name" value="AB_hydrolase_fold"/>
</dbReference>
<comment type="caution">
    <text evidence="2">The sequence shown here is derived from an EMBL/GenBank/DDBJ whole genome shotgun (WGS) entry which is preliminary data.</text>
</comment>
<dbReference type="PANTHER" id="PTHR43433">
    <property type="entry name" value="HYDROLASE, ALPHA/BETA FOLD FAMILY PROTEIN"/>
    <property type="match status" value="1"/>
</dbReference>
<accession>A0ABU0VC11</accession>
<organism evidence="2 3">
    <name type="scientific">Bacillus stercoris</name>
    <dbReference type="NCBI Taxonomy" id="2054641"/>
    <lineage>
        <taxon>Bacteria</taxon>
        <taxon>Bacillati</taxon>
        <taxon>Bacillota</taxon>
        <taxon>Bacilli</taxon>
        <taxon>Bacillales</taxon>
        <taxon>Bacillaceae</taxon>
        <taxon>Bacillus</taxon>
    </lineage>
</organism>
<reference evidence="2" key="1">
    <citation type="submission" date="2023-08" db="EMBL/GenBank/DDBJ databases">
        <title>Functional annotation and safety assessment of Bacillus stercoris.</title>
        <authorList>
            <person name="Pandit N.T."/>
            <person name="Ahir S.V."/>
            <person name="Chauhan D.A."/>
            <person name="Bose A."/>
            <person name="Dunlap C."/>
            <person name="Doshi J.A."/>
        </authorList>
    </citation>
    <scope>NUCLEOTIDE SEQUENCE</scope>
    <source>
        <strain evidence="2">ZBMF30</strain>
    </source>
</reference>
<sequence length="287" mass="32323">MKRRVETITFEGHTLEYSVAGKGAPILVMHGGHSNCYEEFGYTALIEQGYSIITPSRPGYGRTSKEIGKSLANACRFYVKLLDHLQLERVHVIAISAGGPSGIYFASHYPERVNTLILQSAVTKEWLTPKDAEYKVGRILFRPPLEKWIWKLISSLNNAFPRLMFRAMSPQFSTLPFQRIKSLMDESDIEAFQKMNSRQRSGEGFLLDLSQTTAVSLKDLQAIICPVLIMQSVYDGFVDLSHAHHAKEHIHDAALCLLHSWGHLIWLGKEAAETDSILFGFLESSPK</sequence>
<dbReference type="PRINTS" id="PR00111">
    <property type="entry name" value="ABHYDROLASE"/>
</dbReference>
<gene>
    <name evidence="2" type="ORF">RAQ16_19150</name>
</gene>
<dbReference type="Pfam" id="PF00561">
    <property type="entry name" value="Abhydrolase_1"/>
    <property type="match status" value="1"/>
</dbReference>